<feature type="transmembrane region" description="Helical" evidence="1">
    <location>
        <begin position="172"/>
        <end position="195"/>
    </location>
</feature>
<dbReference type="Proteomes" id="UP000190857">
    <property type="component" value="Unassembled WGS sequence"/>
</dbReference>
<dbReference type="EMBL" id="FUZP01000001">
    <property type="protein sequence ID" value="SKC42199.1"/>
    <property type="molecule type" value="Genomic_DNA"/>
</dbReference>
<feature type="transmembrane region" description="Helical" evidence="1">
    <location>
        <begin position="327"/>
        <end position="347"/>
    </location>
</feature>
<evidence type="ECO:0000313" key="3">
    <source>
        <dbReference type="Proteomes" id="UP000190857"/>
    </source>
</evidence>
<feature type="transmembrane region" description="Helical" evidence="1">
    <location>
        <begin position="135"/>
        <end position="160"/>
    </location>
</feature>
<feature type="transmembrane region" description="Helical" evidence="1">
    <location>
        <begin position="237"/>
        <end position="260"/>
    </location>
</feature>
<feature type="transmembrane region" description="Helical" evidence="1">
    <location>
        <begin position="401"/>
        <end position="429"/>
    </location>
</feature>
<evidence type="ECO:0000256" key="1">
    <source>
        <dbReference type="SAM" id="Phobius"/>
    </source>
</evidence>
<keyword evidence="1" id="KW-0812">Transmembrane</keyword>
<dbReference type="AlphaFoldDB" id="A0A1T5ISS0"/>
<dbReference type="OrthoDB" id="3261041at2"/>
<feature type="transmembrane region" description="Helical" evidence="1">
    <location>
        <begin position="374"/>
        <end position="395"/>
    </location>
</feature>
<proteinExistence type="predicted"/>
<feature type="transmembrane region" description="Helical" evidence="1">
    <location>
        <begin position="450"/>
        <end position="475"/>
    </location>
</feature>
<sequence length="526" mass="54854">MVATLVKLRFLVLKNTLSRSPWQIVAVVIGALYGLGLLFGIVAGLIALSFAPLDVTTQVLIIAGSALVLGWVIIPLVFSGIEQTLEPARLVQFPIPLPKLLLGLGLSGILGVPGLVTTVAALAITISWIRYPAAAVAAIVCGLVGAVTCVLLSRAVAALGSGLASKRRFREVSGTIVLIPLILAGPIIIGVTGGLSSLDADTFPRVARVLGWTPLGAPWAVPADIAAGDWLPALAKFVIALAFLAIVIVIWYRAFASALVNPPQQANKLRGAGKVGLFGVFPATPRGAVMARSLTYWVRDPRYLRQLISVPILFAVFWVVSTFNENYILLYLTGPFIAFSLALVIFADISYDGTAFATHLANGVRGVDDRWGRVAALLSFGLPATVLGAVGSVAISGEWAFLPAILGLSLGLLFSGMAVVSVSSARFVITVPAAGDSPFKSNAGGSIGQAGISFAVMGMLLLFSLPEIVLTIIAFVTGDIVFGYATLAVGVVLGLVLMFVGIRVGGRTLDRTGPDLLVKLKLLRNG</sequence>
<accession>A0A1T5ISS0</accession>
<evidence type="ECO:0000313" key="2">
    <source>
        <dbReference type="EMBL" id="SKC42199.1"/>
    </source>
</evidence>
<dbReference type="STRING" id="123320.SAMN06309945_0815"/>
<name>A0A1T5ISS0_9MICO</name>
<feature type="transmembrane region" description="Helical" evidence="1">
    <location>
        <begin position="21"/>
        <end position="47"/>
    </location>
</feature>
<dbReference type="RefSeq" id="WP_079726979.1">
    <property type="nucleotide sequence ID" value="NZ_FUZP01000001.1"/>
</dbReference>
<keyword evidence="3" id="KW-1185">Reference proteome</keyword>
<keyword evidence="1" id="KW-1133">Transmembrane helix</keyword>
<organism evidence="2 3">
    <name type="scientific">Okibacterium fritillariae</name>
    <dbReference type="NCBI Taxonomy" id="123320"/>
    <lineage>
        <taxon>Bacteria</taxon>
        <taxon>Bacillati</taxon>
        <taxon>Actinomycetota</taxon>
        <taxon>Actinomycetes</taxon>
        <taxon>Micrococcales</taxon>
        <taxon>Microbacteriaceae</taxon>
        <taxon>Okibacterium</taxon>
    </lineage>
</organism>
<feature type="transmembrane region" description="Helical" evidence="1">
    <location>
        <begin position="303"/>
        <end position="321"/>
    </location>
</feature>
<feature type="transmembrane region" description="Helical" evidence="1">
    <location>
        <begin position="481"/>
        <end position="502"/>
    </location>
</feature>
<reference evidence="2 3" key="1">
    <citation type="submission" date="2017-02" db="EMBL/GenBank/DDBJ databases">
        <authorList>
            <person name="Peterson S.W."/>
        </authorList>
    </citation>
    <scope>NUCLEOTIDE SEQUENCE [LARGE SCALE GENOMIC DNA]</scope>
    <source>
        <strain evidence="2 3">VKM Ac-2059</strain>
    </source>
</reference>
<feature type="transmembrane region" description="Helical" evidence="1">
    <location>
        <begin position="59"/>
        <end position="79"/>
    </location>
</feature>
<keyword evidence="1" id="KW-0472">Membrane</keyword>
<gene>
    <name evidence="2" type="ORF">SAMN06309945_0815</name>
</gene>
<feature type="transmembrane region" description="Helical" evidence="1">
    <location>
        <begin position="100"/>
        <end position="129"/>
    </location>
</feature>
<protein>
    <submittedName>
        <fullName evidence="2">ABC-2 type transport system permease protein</fullName>
    </submittedName>
</protein>